<dbReference type="GeneID" id="55998389"/>
<dbReference type="SUPFAM" id="SSF56266">
    <property type="entry name" value="DmpA/ArgJ-like"/>
    <property type="match status" value="1"/>
</dbReference>
<sequence length="397" mass="42473">MSTSPNPSGIRALIPGLRLGRYTPGHLNSLTDVPGVLVHTESIIKKASETERGLAINTGVTVILPRRDWFDNASYAGYFRFNGSGEMTGSHWLDETGLLNSPIVLTNSFSVGPCYSGIYQYAIREYSKNGKPADWFLLPVVAETCDLFLNDIAAMVVTPEMVVNGIDNASSVKVPEGNTGGGTGMTCQGFKAGTGSASRIIEGVEFGEKKAYTVAALVQANFGAKRDLRFGGVPVGRIMLEREEAKQASADNNTTTENTEEKDEERRLALKDGSIIVVLATDAPLHPVQLQRLAKRATVGVSRVGGWGSNSSGDLFLAFSTAQGIPRAPPFSWNPTTEQKVSVVQDVTINALFEAAADSTEEAIYNALVAAKDMEGPLGAAEAIDHQELKAIVEEYL</sequence>
<evidence type="ECO:0000313" key="4">
    <source>
        <dbReference type="Proteomes" id="UP000509510"/>
    </source>
</evidence>
<dbReference type="Proteomes" id="UP000509510">
    <property type="component" value="Chromosome VI"/>
</dbReference>
<name>A0A7H8RBA2_TALRU</name>
<dbReference type="RefSeq" id="XP_035349913.1">
    <property type="nucleotide sequence ID" value="XM_035494020.1"/>
</dbReference>
<reference evidence="4" key="1">
    <citation type="submission" date="2020-06" db="EMBL/GenBank/DDBJ databases">
        <title>A chromosome-scale genome assembly of Talaromyces rugulosus W13939.</title>
        <authorList>
            <person name="Wang B."/>
            <person name="Guo L."/>
            <person name="Ye K."/>
            <person name="Wang L."/>
        </authorList>
    </citation>
    <scope>NUCLEOTIDE SEQUENCE [LARGE SCALE GENOMIC DNA]</scope>
    <source>
        <strain evidence="4">W13939</strain>
    </source>
</reference>
<dbReference type="InterPro" id="IPR016117">
    <property type="entry name" value="ArgJ-like_dom_sf"/>
</dbReference>
<dbReference type="InterPro" id="IPR005321">
    <property type="entry name" value="Peptidase_S58_DmpA"/>
</dbReference>
<proteinExistence type="inferred from homology"/>
<dbReference type="OrthoDB" id="2107894at2759"/>
<evidence type="ECO:0000256" key="1">
    <source>
        <dbReference type="ARBA" id="ARBA00007068"/>
    </source>
</evidence>
<dbReference type="GO" id="GO:0004177">
    <property type="term" value="F:aminopeptidase activity"/>
    <property type="evidence" value="ECO:0007669"/>
    <property type="project" value="TreeGrafter"/>
</dbReference>
<dbReference type="Gene3D" id="3.60.70.12">
    <property type="entry name" value="L-amino peptidase D-ALA esterase/amidase"/>
    <property type="match status" value="1"/>
</dbReference>
<dbReference type="PANTHER" id="PTHR36512:SF3">
    <property type="entry name" value="BLR5678 PROTEIN"/>
    <property type="match status" value="1"/>
</dbReference>
<gene>
    <name evidence="3" type="ORF">TRUGW13939_10910</name>
</gene>
<dbReference type="PANTHER" id="PTHR36512">
    <property type="entry name" value="D-AMINOPEPTIDASE"/>
    <property type="match status" value="1"/>
</dbReference>
<feature type="region of interest" description="Disordered" evidence="2">
    <location>
        <begin position="244"/>
        <end position="266"/>
    </location>
</feature>
<dbReference type="KEGG" id="trg:TRUGW13939_10910"/>
<evidence type="ECO:0000256" key="2">
    <source>
        <dbReference type="SAM" id="MobiDB-lite"/>
    </source>
</evidence>
<evidence type="ECO:0000313" key="3">
    <source>
        <dbReference type="EMBL" id="QKX63739.1"/>
    </source>
</evidence>
<keyword evidence="4" id="KW-1185">Reference proteome</keyword>
<dbReference type="AlphaFoldDB" id="A0A7H8RBA2"/>
<protein>
    <recommendedName>
        <fullName evidence="5">Peptidase S58 DmpA</fullName>
    </recommendedName>
</protein>
<dbReference type="Pfam" id="PF03576">
    <property type="entry name" value="Peptidase_S58"/>
    <property type="match status" value="1"/>
</dbReference>
<comment type="similarity">
    <text evidence="1">Belongs to the peptidase S58 family.</text>
</comment>
<organism evidence="3 4">
    <name type="scientific">Talaromyces rugulosus</name>
    <name type="common">Penicillium rugulosum</name>
    <dbReference type="NCBI Taxonomy" id="121627"/>
    <lineage>
        <taxon>Eukaryota</taxon>
        <taxon>Fungi</taxon>
        <taxon>Dikarya</taxon>
        <taxon>Ascomycota</taxon>
        <taxon>Pezizomycotina</taxon>
        <taxon>Eurotiomycetes</taxon>
        <taxon>Eurotiomycetidae</taxon>
        <taxon>Eurotiales</taxon>
        <taxon>Trichocomaceae</taxon>
        <taxon>Talaromyces</taxon>
        <taxon>Talaromyces sect. Islandici</taxon>
    </lineage>
</organism>
<dbReference type="FunFam" id="3.60.70.12:FF:000004">
    <property type="entry name" value="Beta-peptidyl aminopeptidase BapA"/>
    <property type="match status" value="1"/>
</dbReference>
<dbReference type="EMBL" id="CP055903">
    <property type="protein sequence ID" value="QKX63739.1"/>
    <property type="molecule type" value="Genomic_DNA"/>
</dbReference>
<accession>A0A7H8RBA2</accession>
<evidence type="ECO:0008006" key="5">
    <source>
        <dbReference type="Google" id="ProtNLM"/>
    </source>
</evidence>